<evidence type="ECO:0000256" key="4">
    <source>
        <dbReference type="ARBA" id="ARBA00023098"/>
    </source>
</evidence>
<dbReference type="CDD" id="cd07989">
    <property type="entry name" value="LPLAT_AGPAT-like"/>
    <property type="match status" value="1"/>
</dbReference>
<keyword evidence="7" id="KW-0472">Membrane</keyword>
<dbReference type="InterPro" id="IPR002123">
    <property type="entry name" value="Plipid/glycerol_acylTrfase"/>
</dbReference>
<dbReference type="SMART" id="SM00563">
    <property type="entry name" value="PlsC"/>
    <property type="match status" value="1"/>
</dbReference>
<evidence type="ECO:0000256" key="7">
    <source>
        <dbReference type="SAM" id="Phobius"/>
    </source>
</evidence>
<evidence type="ECO:0000259" key="8">
    <source>
        <dbReference type="SMART" id="SM00563"/>
    </source>
</evidence>
<keyword evidence="7" id="KW-1133">Transmembrane helix</keyword>
<keyword evidence="2" id="KW-0444">Lipid biosynthesis</keyword>
<reference evidence="9 10" key="1">
    <citation type="submission" date="2017-12" db="EMBL/GenBank/DDBJ databases">
        <title>Streptomyces populusis sp. nov., a novel endophytic actinobacterium isolated from stems of Populus adenopoda Maxim.</title>
        <authorList>
            <person name="Wang Z."/>
        </authorList>
    </citation>
    <scope>NUCLEOTIDE SEQUENCE [LARGE SCALE GENOMIC DNA]</scope>
    <source>
        <strain evidence="9 10">A249</strain>
    </source>
</reference>
<keyword evidence="10" id="KW-1185">Reference proteome</keyword>
<feature type="domain" description="Phospholipid/glycerol acyltransferase" evidence="8">
    <location>
        <begin position="221"/>
        <end position="333"/>
    </location>
</feature>
<evidence type="ECO:0000313" key="10">
    <source>
        <dbReference type="Proteomes" id="UP000236178"/>
    </source>
</evidence>
<evidence type="ECO:0000256" key="1">
    <source>
        <dbReference type="ARBA" id="ARBA00005189"/>
    </source>
</evidence>
<keyword evidence="3 9" id="KW-0808">Transferase</keyword>
<protein>
    <submittedName>
        <fullName evidence="9">1-acyl-sn-glycerol-3-phosphate acyltransferase</fullName>
    </submittedName>
</protein>
<dbReference type="PANTHER" id="PTHR10434:SF64">
    <property type="entry name" value="1-ACYL-SN-GLYCEROL-3-PHOSPHATE ACYLTRANSFERASE-RELATED"/>
    <property type="match status" value="1"/>
</dbReference>
<evidence type="ECO:0000256" key="2">
    <source>
        <dbReference type="ARBA" id="ARBA00022516"/>
    </source>
</evidence>
<evidence type="ECO:0000256" key="6">
    <source>
        <dbReference type="SAM" id="MobiDB-lite"/>
    </source>
</evidence>
<feature type="compositionally biased region" description="Basic and acidic residues" evidence="6">
    <location>
        <begin position="76"/>
        <end position="85"/>
    </location>
</feature>
<dbReference type="GO" id="GO:0003841">
    <property type="term" value="F:1-acylglycerol-3-phosphate O-acyltransferase activity"/>
    <property type="evidence" value="ECO:0007669"/>
    <property type="project" value="TreeGrafter"/>
</dbReference>
<keyword evidence="7" id="KW-0812">Transmembrane</keyword>
<feature type="region of interest" description="Disordered" evidence="6">
    <location>
        <begin position="1"/>
        <end position="137"/>
    </location>
</feature>
<feature type="transmembrane region" description="Helical" evidence="7">
    <location>
        <begin position="161"/>
        <end position="183"/>
    </location>
</feature>
<feature type="compositionally biased region" description="Low complexity" evidence="6">
    <location>
        <begin position="20"/>
        <end position="34"/>
    </location>
</feature>
<evidence type="ECO:0000256" key="5">
    <source>
        <dbReference type="ARBA" id="ARBA00023315"/>
    </source>
</evidence>
<organism evidence="9 10">
    <name type="scientific">Streptomyces populi</name>
    <dbReference type="NCBI Taxonomy" id="2058924"/>
    <lineage>
        <taxon>Bacteria</taxon>
        <taxon>Bacillati</taxon>
        <taxon>Actinomycetota</taxon>
        <taxon>Actinomycetes</taxon>
        <taxon>Kitasatosporales</taxon>
        <taxon>Streptomycetaceae</taxon>
        <taxon>Streptomyces</taxon>
    </lineage>
</organism>
<keyword evidence="4" id="KW-0443">Lipid metabolism</keyword>
<name>A0A2I0SXB6_9ACTN</name>
<dbReference type="Pfam" id="PF01553">
    <property type="entry name" value="Acyltransferase"/>
    <property type="match status" value="1"/>
</dbReference>
<dbReference type="SUPFAM" id="SSF69593">
    <property type="entry name" value="Glycerol-3-phosphate (1)-acyltransferase"/>
    <property type="match status" value="1"/>
</dbReference>
<keyword evidence="5 9" id="KW-0012">Acyltransferase</keyword>
<comment type="pathway">
    <text evidence="1">Lipid metabolism.</text>
</comment>
<proteinExistence type="predicted"/>
<dbReference type="Proteomes" id="UP000236178">
    <property type="component" value="Unassembled WGS sequence"/>
</dbReference>
<sequence>MSTPRTGAPHPPALHRHRPAAVPESAPSADAVPAPRRPVPDPSQNARPAPGPVQDPRPAPGSGQDPRPVAGPVRVARPDAGRAEILRPVAGPGRLPATDPARVPRPGVRPVPAGRPGAGSVQPRRTGAGPVRTASAWLPTAPCSPRDCVESRRPWTGVPRAVLRLAALLAVVVLGIALVPLIARLRDPSRQKWIRRWCLAVVHTAGVRTRITGAARPTGGVLIVSDHVSWLDIPLLAAVRPARMVAKTEVRGWPVVGALAARGGTLFIDRDRLRALPGTVDEVAATLRGGSAVAAFPEGSTWCGRARGRYRGALFQAALDAGVPVQPVSIRYRSAAGATSTAPAFVGEDPLLASLWRVVSARGLVAEVSLRPLLPAGGHPDRRSLAEAAWGCTGDPGSPPGTHR</sequence>
<feature type="compositionally biased region" description="Low complexity" evidence="6">
    <location>
        <begin position="100"/>
        <end position="119"/>
    </location>
</feature>
<dbReference type="GO" id="GO:0006654">
    <property type="term" value="P:phosphatidic acid biosynthetic process"/>
    <property type="evidence" value="ECO:0007669"/>
    <property type="project" value="TreeGrafter"/>
</dbReference>
<comment type="caution">
    <text evidence="9">The sequence shown here is derived from an EMBL/GenBank/DDBJ whole genome shotgun (WGS) entry which is preliminary data.</text>
</comment>
<evidence type="ECO:0000256" key="3">
    <source>
        <dbReference type="ARBA" id="ARBA00022679"/>
    </source>
</evidence>
<gene>
    <name evidence="9" type="ORF">CW362_02685</name>
</gene>
<feature type="compositionally biased region" description="Pro residues" evidence="6">
    <location>
        <begin position="49"/>
        <end position="59"/>
    </location>
</feature>
<dbReference type="EMBL" id="PJOS01000003">
    <property type="protein sequence ID" value="PKT74533.1"/>
    <property type="molecule type" value="Genomic_DNA"/>
</dbReference>
<dbReference type="OrthoDB" id="5184723at2"/>
<evidence type="ECO:0000313" key="9">
    <source>
        <dbReference type="EMBL" id="PKT74533.1"/>
    </source>
</evidence>
<dbReference type="PANTHER" id="PTHR10434">
    <property type="entry name" value="1-ACYL-SN-GLYCEROL-3-PHOSPHATE ACYLTRANSFERASE"/>
    <property type="match status" value="1"/>
</dbReference>
<accession>A0A2I0SXB6</accession>
<dbReference type="AlphaFoldDB" id="A0A2I0SXB6"/>